<name>A0AAV9GUW7_9PEZI</name>
<dbReference type="CDD" id="cd00067">
    <property type="entry name" value="GAL4"/>
    <property type="match status" value="1"/>
</dbReference>
<dbReference type="SMART" id="SM00066">
    <property type="entry name" value="GAL4"/>
    <property type="match status" value="1"/>
</dbReference>
<reference evidence="4" key="1">
    <citation type="journal article" date="2023" name="Mol. Phylogenet. Evol.">
        <title>Genome-scale phylogeny and comparative genomics of the fungal order Sordariales.</title>
        <authorList>
            <person name="Hensen N."/>
            <person name="Bonometti L."/>
            <person name="Westerberg I."/>
            <person name="Brannstrom I.O."/>
            <person name="Guillou S."/>
            <person name="Cros-Aarteil S."/>
            <person name="Calhoun S."/>
            <person name="Haridas S."/>
            <person name="Kuo A."/>
            <person name="Mondo S."/>
            <person name="Pangilinan J."/>
            <person name="Riley R."/>
            <person name="LaButti K."/>
            <person name="Andreopoulos B."/>
            <person name="Lipzen A."/>
            <person name="Chen C."/>
            <person name="Yan M."/>
            <person name="Daum C."/>
            <person name="Ng V."/>
            <person name="Clum A."/>
            <person name="Steindorff A."/>
            <person name="Ohm R.A."/>
            <person name="Martin F."/>
            <person name="Silar P."/>
            <person name="Natvig D.O."/>
            <person name="Lalanne C."/>
            <person name="Gautier V."/>
            <person name="Ament-Velasquez S.L."/>
            <person name="Kruys A."/>
            <person name="Hutchinson M.I."/>
            <person name="Powell A.J."/>
            <person name="Barry K."/>
            <person name="Miller A.N."/>
            <person name="Grigoriev I.V."/>
            <person name="Debuchy R."/>
            <person name="Gladieux P."/>
            <person name="Hiltunen Thoren M."/>
            <person name="Johannesson H."/>
        </authorList>
    </citation>
    <scope>NUCLEOTIDE SEQUENCE</scope>
    <source>
        <strain evidence="4">PSN243</strain>
    </source>
</reference>
<feature type="region of interest" description="Disordered" evidence="2">
    <location>
        <begin position="52"/>
        <end position="103"/>
    </location>
</feature>
<evidence type="ECO:0000256" key="2">
    <source>
        <dbReference type="SAM" id="MobiDB-lite"/>
    </source>
</evidence>
<feature type="domain" description="Zn(2)-C6 fungal-type" evidence="3">
    <location>
        <begin position="10"/>
        <end position="38"/>
    </location>
</feature>
<dbReference type="InterPro" id="IPR053175">
    <property type="entry name" value="DHMBA_Reg_Transcription_Factor"/>
</dbReference>
<comment type="caution">
    <text evidence="4">The sequence shown here is derived from an EMBL/GenBank/DDBJ whole genome shotgun (WGS) entry which is preliminary data.</text>
</comment>
<accession>A0AAV9GUW7</accession>
<sequence>MVYTGKPSKGCQMCRMRRIKCDETKPACNQCTKSRRQCPGYKDEFDLMLRNETRATERRAQKASRKTSISAASSSSSSASSRGSDKNGTEPPDSAGSSGSGDVRGRFSFKRSPFEMAVIPAIRIPTDTQAQCHFVSNFVLLPRPGGTRGFMDFLIPLMKMDGKAAHLQHAFNACALSSLGNRVCSDGVDFPEQAFGEYVKALRATNLAIKNPETSTSDSLLAAVLLLSIFENITASKNGEYAWGSHVDGAIQLVKARGRKQLRTPIGLQLFVAVRIALIIHTLSSGEAPAMGVDWWFHDAIHDESAAACQRLSLMASELRAEVTNIMITLTRTPENIELILALMRRAQSVDREIAEWMRTLPDNWRSKTLCWQPPLPPDADYAKAEVFPGRVDVYHDFWMASVWNNARTARLILMSLTVRCAAWACSPVDYRTTPEYAGAARIAIDMITDILASIPYHLGWHIKRKQVFGSQNETGFACGEDDGMKGLAGYFLTWPLACTMIQDYLTDNQRRWVQGRLKYIGDELGVRYAHILAQLQVRIPSMLIRRDGLMANPYQVGKNFEKLLSARHAAPTPGYALNPLQQREAMHKEDVDKRRAELIARATGAAGEEVRRVAKKWLTM</sequence>
<dbReference type="Gene3D" id="4.10.240.10">
    <property type="entry name" value="Zn(2)-C6 fungal-type DNA-binding domain"/>
    <property type="match status" value="1"/>
</dbReference>
<dbReference type="GO" id="GO:0000981">
    <property type="term" value="F:DNA-binding transcription factor activity, RNA polymerase II-specific"/>
    <property type="evidence" value="ECO:0007669"/>
    <property type="project" value="InterPro"/>
</dbReference>
<dbReference type="AlphaFoldDB" id="A0AAV9GUW7"/>
<proteinExistence type="predicted"/>
<evidence type="ECO:0000259" key="3">
    <source>
        <dbReference type="PROSITE" id="PS50048"/>
    </source>
</evidence>
<gene>
    <name evidence="4" type="ORF">QBC34DRAFT_39772</name>
</gene>
<dbReference type="InterPro" id="IPR001138">
    <property type="entry name" value="Zn2Cys6_DnaBD"/>
</dbReference>
<dbReference type="PROSITE" id="PS00463">
    <property type="entry name" value="ZN2_CY6_FUNGAL_1"/>
    <property type="match status" value="1"/>
</dbReference>
<dbReference type="GO" id="GO:0008270">
    <property type="term" value="F:zinc ion binding"/>
    <property type="evidence" value="ECO:0007669"/>
    <property type="project" value="InterPro"/>
</dbReference>
<dbReference type="EMBL" id="MU865925">
    <property type="protein sequence ID" value="KAK4452095.1"/>
    <property type="molecule type" value="Genomic_DNA"/>
</dbReference>
<protein>
    <recommendedName>
        <fullName evidence="3">Zn(2)-C6 fungal-type domain-containing protein</fullName>
    </recommendedName>
</protein>
<keyword evidence="1" id="KW-0539">Nucleus</keyword>
<dbReference type="SUPFAM" id="SSF57701">
    <property type="entry name" value="Zn2/Cys6 DNA-binding domain"/>
    <property type="match status" value="1"/>
</dbReference>
<organism evidence="4 5">
    <name type="scientific">Podospora aff. communis PSN243</name>
    <dbReference type="NCBI Taxonomy" id="3040156"/>
    <lineage>
        <taxon>Eukaryota</taxon>
        <taxon>Fungi</taxon>
        <taxon>Dikarya</taxon>
        <taxon>Ascomycota</taxon>
        <taxon>Pezizomycotina</taxon>
        <taxon>Sordariomycetes</taxon>
        <taxon>Sordariomycetidae</taxon>
        <taxon>Sordariales</taxon>
        <taxon>Podosporaceae</taxon>
        <taxon>Podospora</taxon>
    </lineage>
</organism>
<reference evidence="4" key="2">
    <citation type="submission" date="2023-05" db="EMBL/GenBank/DDBJ databases">
        <authorList>
            <consortium name="Lawrence Berkeley National Laboratory"/>
            <person name="Steindorff A."/>
            <person name="Hensen N."/>
            <person name="Bonometti L."/>
            <person name="Westerberg I."/>
            <person name="Brannstrom I.O."/>
            <person name="Guillou S."/>
            <person name="Cros-Aarteil S."/>
            <person name="Calhoun S."/>
            <person name="Haridas S."/>
            <person name="Kuo A."/>
            <person name="Mondo S."/>
            <person name="Pangilinan J."/>
            <person name="Riley R."/>
            <person name="Labutti K."/>
            <person name="Andreopoulos B."/>
            <person name="Lipzen A."/>
            <person name="Chen C."/>
            <person name="Yanf M."/>
            <person name="Daum C."/>
            <person name="Ng V."/>
            <person name="Clum A."/>
            <person name="Ohm R."/>
            <person name="Martin F."/>
            <person name="Silar P."/>
            <person name="Natvig D."/>
            <person name="Lalanne C."/>
            <person name="Gautier V."/>
            <person name="Ament-Velasquez S.L."/>
            <person name="Kruys A."/>
            <person name="Hutchinson M.I."/>
            <person name="Powell A.J."/>
            <person name="Barry K."/>
            <person name="Miller A.N."/>
            <person name="Grigoriev I.V."/>
            <person name="Debuchy R."/>
            <person name="Gladieux P."/>
            <person name="Thoren M.H."/>
            <person name="Johannesson H."/>
        </authorList>
    </citation>
    <scope>NUCLEOTIDE SEQUENCE</scope>
    <source>
        <strain evidence="4">PSN243</strain>
    </source>
</reference>
<dbReference type="InterPro" id="IPR036864">
    <property type="entry name" value="Zn2-C6_fun-type_DNA-bd_sf"/>
</dbReference>
<dbReference type="InterPro" id="IPR021858">
    <property type="entry name" value="Fun_TF"/>
</dbReference>
<dbReference type="Pfam" id="PF11951">
    <property type="entry name" value="Fungal_trans_2"/>
    <property type="match status" value="1"/>
</dbReference>
<dbReference type="Proteomes" id="UP001321760">
    <property type="component" value="Unassembled WGS sequence"/>
</dbReference>
<evidence type="ECO:0000256" key="1">
    <source>
        <dbReference type="ARBA" id="ARBA00023242"/>
    </source>
</evidence>
<dbReference type="PANTHER" id="PTHR38791">
    <property type="entry name" value="ZN(II)2CYS6 TRANSCRIPTION FACTOR (EUROFUNG)-RELATED-RELATED"/>
    <property type="match status" value="1"/>
</dbReference>
<evidence type="ECO:0000313" key="4">
    <source>
        <dbReference type="EMBL" id="KAK4452095.1"/>
    </source>
</evidence>
<evidence type="ECO:0000313" key="5">
    <source>
        <dbReference type="Proteomes" id="UP001321760"/>
    </source>
</evidence>
<dbReference type="Pfam" id="PF00172">
    <property type="entry name" value="Zn_clus"/>
    <property type="match status" value="1"/>
</dbReference>
<keyword evidence="5" id="KW-1185">Reference proteome</keyword>
<feature type="compositionally biased region" description="Low complexity" evidence="2">
    <location>
        <begin position="68"/>
        <end position="81"/>
    </location>
</feature>
<dbReference type="PANTHER" id="PTHR38791:SF13">
    <property type="entry name" value="ZN(2)-C6 FUNGAL-TYPE DOMAIN-CONTAINING PROTEIN"/>
    <property type="match status" value="1"/>
</dbReference>
<dbReference type="PROSITE" id="PS50048">
    <property type="entry name" value="ZN2_CY6_FUNGAL_2"/>
    <property type="match status" value="1"/>
</dbReference>